<proteinExistence type="predicted"/>
<evidence type="ECO:0000313" key="2">
    <source>
        <dbReference type="Proteomes" id="UP001305779"/>
    </source>
</evidence>
<keyword evidence="2" id="KW-1185">Reference proteome</keyword>
<dbReference type="EMBL" id="JAXOVC010000014">
    <property type="protein sequence ID" value="KAK4494296.1"/>
    <property type="molecule type" value="Genomic_DNA"/>
</dbReference>
<organism evidence="1 2">
    <name type="scientific">Zasmidium cellare</name>
    <name type="common">Wine cellar mold</name>
    <name type="synonym">Racodium cellare</name>
    <dbReference type="NCBI Taxonomy" id="395010"/>
    <lineage>
        <taxon>Eukaryota</taxon>
        <taxon>Fungi</taxon>
        <taxon>Dikarya</taxon>
        <taxon>Ascomycota</taxon>
        <taxon>Pezizomycotina</taxon>
        <taxon>Dothideomycetes</taxon>
        <taxon>Dothideomycetidae</taxon>
        <taxon>Mycosphaerellales</taxon>
        <taxon>Mycosphaerellaceae</taxon>
        <taxon>Zasmidium</taxon>
    </lineage>
</organism>
<name>A0ABR0DYN9_ZASCE</name>
<protein>
    <submittedName>
        <fullName evidence="1">Uncharacterized protein</fullName>
    </submittedName>
</protein>
<sequence>MAPTNPIILEARNVHGFIQYVLDNHAAPSTLIVCSTKAAFLETLQTEPESSQDEELAINARRLWQTPTLRLLSTSRTLKLAFCPDITHLRAYMATYSITMAKRSTEQDDALRLPSAQPILAILNPVELHRPTSAFSAQGLNRTLSVAVEAAHHTGSKLVVTEIVKLEAAPDLEDLLQTAQAQPLASPWDEDVPILNVTTKRLGELSVGRTVKIKSVAERWCTFKKMPSLDDI</sequence>
<reference evidence="1 2" key="1">
    <citation type="journal article" date="2023" name="G3 (Bethesda)">
        <title>A chromosome-level genome assembly of Zasmidium syzygii isolated from banana leaves.</title>
        <authorList>
            <person name="van Westerhoven A.C."/>
            <person name="Mehrabi R."/>
            <person name="Talebi R."/>
            <person name="Steentjes M.B.F."/>
            <person name="Corcolon B."/>
            <person name="Chong P.A."/>
            <person name="Kema G.H.J."/>
            <person name="Seidl M.F."/>
        </authorList>
    </citation>
    <scope>NUCLEOTIDE SEQUENCE [LARGE SCALE GENOMIC DNA]</scope>
    <source>
        <strain evidence="1 2">P124</strain>
    </source>
</reference>
<gene>
    <name evidence="1" type="ORF">PRZ48_014594</name>
</gene>
<accession>A0ABR0DYN9</accession>
<comment type="caution">
    <text evidence="1">The sequence shown here is derived from an EMBL/GenBank/DDBJ whole genome shotgun (WGS) entry which is preliminary data.</text>
</comment>
<evidence type="ECO:0000313" key="1">
    <source>
        <dbReference type="EMBL" id="KAK4494296.1"/>
    </source>
</evidence>
<dbReference type="Proteomes" id="UP001305779">
    <property type="component" value="Unassembled WGS sequence"/>
</dbReference>